<evidence type="ECO:0000313" key="1">
    <source>
        <dbReference type="EMBL" id="ETO27328.1"/>
    </source>
</evidence>
<protein>
    <submittedName>
        <fullName evidence="1">Uncharacterized protein</fullName>
    </submittedName>
</protein>
<dbReference type="SUPFAM" id="SSF56399">
    <property type="entry name" value="ADP-ribosylation"/>
    <property type="match status" value="1"/>
</dbReference>
<gene>
    <name evidence="1" type="ORF">RFI_09804</name>
</gene>
<dbReference type="SUPFAM" id="SSF143503">
    <property type="entry name" value="PUG domain-like"/>
    <property type="match status" value="1"/>
</dbReference>
<comment type="caution">
    <text evidence="1">The sequence shown here is derived from an EMBL/GenBank/DDBJ whole genome shotgun (WGS) entry which is preliminary data.</text>
</comment>
<organism evidence="1 2">
    <name type="scientific">Reticulomyxa filosa</name>
    <dbReference type="NCBI Taxonomy" id="46433"/>
    <lineage>
        <taxon>Eukaryota</taxon>
        <taxon>Sar</taxon>
        <taxon>Rhizaria</taxon>
        <taxon>Retaria</taxon>
        <taxon>Foraminifera</taxon>
        <taxon>Monothalamids</taxon>
        <taxon>Reticulomyxidae</taxon>
        <taxon>Reticulomyxa</taxon>
    </lineage>
</organism>
<name>X6NN14_RETFI</name>
<proteinExistence type="predicted"/>
<keyword evidence="2" id="KW-1185">Reference proteome</keyword>
<accession>X6NN14</accession>
<dbReference type="EMBL" id="ASPP01007326">
    <property type="protein sequence ID" value="ETO27328.1"/>
    <property type="molecule type" value="Genomic_DNA"/>
</dbReference>
<dbReference type="OrthoDB" id="9990006at2759"/>
<dbReference type="AlphaFoldDB" id="X6NN14"/>
<reference evidence="1 2" key="1">
    <citation type="journal article" date="2013" name="Curr. Biol.">
        <title>The Genome of the Foraminiferan Reticulomyxa filosa.</title>
        <authorList>
            <person name="Glockner G."/>
            <person name="Hulsmann N."/>
            <person name="Schleicher M."/>
            <person name="Noegel A.A."/>
            <person name="Eichinger L."/>
            <person name="Gallinger C."/>
            <person name="Pawlowski J."/>
            <person name="Sierra R."/>
            <person name="Euteneuer U."/>
            <person name="Pillet L."/>
            <person name="Moustafa A."/>
            <person name="Platzer M."/>
            <person name="Groth M."/>
            <person name="Szafranski K."/>
            <person name="Schliwa M."/>
        </authorList>
    </citation>
    <scope>NUCLEOTIDE SEQUENCE [LARGE SCALE GENOMIC DNA]</scope>
</reference>
<sequence>MRLFEWFGGKVEKAIILQIWKDSNQFYTEALTKLKQICSFDSINEFKQDNKVKIMKELCLHIFWNLLKYPKDLKYRQISSKYLYNNLQSKCHQVGENMDKIVGHMEQLLQRFGFEKYNDDNWYYSNGNINLLWLWTCYQLFSEEQIMYYLWFVHFVVIHDLQIMYKIRFTIPRMVCILLNGKWKDYESVFDYQHRTIMLFDKNKLKIKSLQVGNPKRSSLEFNVHIQWYNHSDISQTHTKWACLILNRTWHFRMANCFDRDDLSYCCSEFNSFHVFWKIKATETLREPMNPYSTTLKQGIQHIKDKFQMRSHFLFGGDKLITSKCDFEQWKPRIETNKNNGDILLHDIYKYFFGYPSIQVYWEIECRYIVPYERTIATERTNLPENDELSVEFISSNEKPTFNPLLYECDFHKVKTIEDTLHSKLIRNNYLQKLLHEIIKNNYLRDLITHQHTKNKQEKKQIYERIKQQINYKEEDKNGKLILNDKILTILNELKILYHDDIHKHMGYPLQLHHICAILLYCGKSCNAEFSYDQIKFRHQKWPYLDSCLLDAIGILGSYERVEESEIELYCGLKRVRLDNVEKEINAGYFISYVSTSDDIEVAKMFRGSHGCILHFHPSMRRANGIFSCDVSWISPFKHEREILFSRSRIMFDTSEKLHKERLIWNAKVEDEDEHTQMILLTSAMYDRYIQQTMQLSAMWNHSIDLNLIYLLLSKLQISMERLNGLNKVLLAFDAWKKQNNNEQRYEEIKSEFVNNRCCNDAINLFSIFLFEKNVLHTTVIEYATAATLSQGSPFVERDKYKNRVKDLIWSKQTFFC</sequence>
<evidence type="ECO:0000313" key="2">
    <source>
        <dbReference type="Proteomes" id="UP000023152"/>
    </source>
</evidence>
<dbReference type="Proteomes" id="UP000023152">
    <property type="component" value="Unassembled WGS sequence"/>
</dbReference>
<dbReference type="InterPro" id="IPR036339">
    <property type="entry name" value="PUB-like_dom_sf"/>
</dbReference>